<proteinExistence type="predicted"/>
<keyword evidence="4" id="KW-1185">Reference proteome</keyword>
<evidence type="ECO:0000313" key="3">
    <source>
        <dbReference type="EMBL" id="PIL18749.1"/>
    </source>
</evidence>
<keyword evidence="1" id="KW-1133">Transmembrane helix</keyword>
<dbReference type="RefSeq" id="WP_099912378.1">
    <property type="nucleotide sequence ID" value="NZ_AWWI01000121.1"/>
</dbReference>
<evidence type="ECO:0000259" key="2">
    <source>
        <dbReference type="Pfam" id="PF06568"/>
    </source>
</evidence>
<name>A0A2G8RB39_9RHOB</name>
<dbReference type="InterPro" id="IPR009506">
    <property type="entry name" value="YjiS-like"/>
</dbReference>
<gene>
    <name evidence="3" type="ORF">P775_19455</name>
</gene>
<comment type="caution">
    <text evidence="3">The sequence shown here is derived from an EMBL/GenBank/DDBJ whole genome shotgun (WGS) entry which is preliminary data.</text>
</comment>
<feature type="transmembrane region" description="Helical" evidence="1">
    <location>
        <begin position="20"/>
        <end position="38"/>
    </location>
</feature>
<accession>A0A2G8RB39</accession>
<dbReference type="Pfam" id="PF06568">
    <property type="entry name" value="YjiS-like"/>
    <property type="match status" value="1"/>
</dbReference>
<reference evidence="3 4" key="1">
    <citation type="submission" date="2013-09" db="EMBL/GenBank/DDBJ databases">
        <title>Genome sequencing of Phaeobacter antarcticus sp. nov. SM1211.</title>
        <authorList>
            <person name="Zhang X.-Y."/>
            <person name="Liu C."/>
            <person name="Chen X.-L."/>
            <person name="Xie B.-B."/>
            <person name="Qin Q.-L."/>
            <person name="Rong J.-C."/>
            <person name="Zhang Y.-Z."/>
        </authorList>
    </citation>
    <scope>NUCLEOTIDE SEQUENCE [LARGE SCALE GENOMIC DNA]</scope>
    <source>
        <strain evidence="3 4">SM1211</strain>
    </source>
</reference>
<dbReference type="Proteomes" id="UP000231259">
    <property type="component" value="Unassembled WGS sequence"/>
</dbReference>
<dbReference type="EMBL" id="AWWI01000121">
    <property type="protein sequence ID" value="PIL18749.1"/>
    <property type="molecule type" value="Genomic_DNA"/>
</dbReference>
<evidence type="ECO:0000256" key="1">
    <source>
        <dbReference type="SAM" id="Phobius"/>
    </source>
</evidence>
<sequence>MTPASHAPHIAFLSAESNLAPLPAFALFAAVVLTKWSTRHRTRKALAKLEPHMLKDIGLDSDAARHEASRMFWQG</sequence>
<protein>
    <recommendedName>
        <fullName evidence="2">YjiS-like domain-containing protein</fullName>
    </recommendedName>
</protein>
<dbReference type="AlphaFoldDB" id="A0A2G8RB39"/>
<feature type="domain" description="YjiS-like" evidence="2">
    <location>
        <begin position="33"/>
        <end position="60"/>
    </location>
</feature>
<dbReference type="OrthoDB" id="8005167at2"/>
<keyword evidence="1" id="KW-0472">Membrane</keyword>
<keyword evidence="1" id="KW-0812">Transmembrane</keyword>
<organism evidence="3 4">
    <name type="scientific">Puniceibacterium antarcticum</name>
    <dbReference type="NCBI Taxonomy" id="1206336"/>
    <lineage>
        <taxon>Bacteria</taxon>
        <taxon>Pseudomonadati</taxon>
        <taxon>Pseudomonadota</taxon>
        <taxon>Alphaproteobacteria</taxon>
        <taxon>Rhodobacterales</taxon>
        <taxon>Paracoccaceae</taxon>
        <taxon>Puniceibacterium</taxon>
    </lineage>
</organism>
<evidence type="ECO:0000313" key="4">
    <source>
        <dbReference type="Proteomes" id="UP000231259"/>
    </source>
</evidence>